<dbReference type="EMBL" id="CP034248">
    <property type="protein sequence ID" value="AZK44875.1"/>
    <property type="molecule type" value="Genomic_DNA"/>
</dbReference>
<proteinExistence type="predicted"/>
<dbReference type="KEGG" id="plen:EIM92_00605"/>
<accession>A0A3S8RPC8</accession>
<dbReference type="OrthoDB" id="2621386at2"/>
<dbReference type="AlphaFoldDB" id="A0A3S8RPC8"/>
<evidence type="ECO:0000313" key="3">
    <source>
        <dbReference type="Proteomes" id="UP000273145"/>
    </source>
</evidence>
<name>A0A3S8RPC8_9BACL</name>
<sequence length="121" mass="13818">MWFIALILAGLGYLLIWLIRNLLPVQGLAYVDASILNDISELPQQTKMLDVRDEVFYRECHVQGAINISIGRLPFVWRNELSPSEPVLILSDSIIKSKRAARLLKSRGFRQIYAVRGQYCA</sequence>
<dbReference type="InterPro" id="IPR001763">
    <property type="entry name" value="Rhodanese-like_dom"/>
</dbReference>
<organism evidence="2 3">
    <name type="scientific">Paenibacillus lentus</name>
    <dbReference type="NCBI Taxonomy" id="1338368"/>
    <lineage>
        <taxon>Bacteria</taxon>
        <taxon>Bacillati</taxon>
        <taxon>Bacillota</taxon>
        <taxon>Bacilli</taxon>
        <taxon>Bacillales</taxon>
        <taxon>Paenibacillaceae</taxon>
        <taxon>Paenibacillus</taxon>
    </lineage>
</organism>
<dbReference type="Pfam" id="PF00581">
    <property type="entry name" value="Rhodanese"/>
    <property type="match status" value="1"/>
</dbReference>
<dbReference type="PROSITE" id="PS50206">
    <property type="entry name" value="RHODANESE_3"/>
    <property type="match status" value="1"/>
</dbReference>
<dbReference type="InterPro" id="IPR036873">
    <property type="entry name" value="Rhodanese-like_dom_sf"/>
</dbReference>
<dbReference type="Proteomes" id="UP000273145">
    <property type="component" value="Chromosome"/>
</dbReference>
<reference evidence="2 3" key="1">
    <citation type="submission" date="2018-11" db="EMBL/GenBank/DDBJ databases">
        <title>Genome sequencing of Paenibacillus lentus DSM25539(T).</title>
        <authorList>
            <person name="Kook J.-K."/>
            <person name="Park S.-N."/>
            <person name="Lim Y.K."/>
        </authorList>
    </citation>
    <scope>NUCLEOTIDE SEQUENCE [LARGE SCALE GENOMIC DNA]</scope>
    <source>
        <strain evidence="2 3">DSM 25539</strain>
    </source>
</reference>
<evidence type="ECO:0000313" key="2">
    <source>
        <dbReference type="EMBL" id="AZK44875.1"/>
    </source>
</evidence>
<keyword evidence="3" id="KW-1185">Reference proteome</keyword>
<dbReference type="SUPFAM" id="SSF52821">
    <property type="entry name" value="Rhodanese/Cell cycle control phosphatase"/>
    <property type="match status" value="1"/>
</dbReference>
<dbReference type="RefSeq" id="WP_125081012.1">
    <property type="nucleotide sequence ID" value="NZ_CP034248.1"/>
</dbReference>
<dbReference type="Gene3D" id="3.40.250.10">
    <property type="entry name" value="Rhodanese-like domain"/>
    <property type="match status" value="1"/>
</dbReference>
<feature type="domain" description="Rhodanese" evidence="1">
    <location>
        <begin position="42"/>
        <end position="119"/>
    </location>
</feature>
<evidence type="ECO:0000259" key="1">
    <source>
        <dbReference type="PROSITE" id="PS50206"/>
    </source>
</evidence>
<gene>
    <name evidence="2" type="ORF">EIM92_00605</name>
</gene>
<protein>
    <submittedName>
        <fullName evidence="2">Rhodanese-like domain-containing protein</fullName>
    </submittedName>
</protein>
<dbReference type="CDD" id="cd00158">
    <property type="entry name" value="RHOD"/>
    <property type="match status" value="1"/>
</dbReference>